<organism evidence="2 3">
    <name type="scientific">Sordaria brevicollis</name>
    <dbReference type="NCBI Taxonomy" id="83679"/>
    <lineage>
        <taxon>Eukaryota</taxon>
        <taxon>Fungi</taxon>
        <taxon>Dikarya</taxon>
        <taxon>Ascomycota</taxon>
        <taxon>Pezizomycotina</taxon>
        <taxon>Sordariomycetes</taxon>
        <taxon>Sordariomycetidae</taxon>
        <taxon>Sordariales</taxon>
        <taxon>Sordariaceae</taxon>
        <taxon>Sordaria</taxon>
    </lineage>
</organism>
<comment type="caution">
    <text evidence="2">The sequence shown here is derived from an EMBL/GenBank/DDBJ whole genome shotgun (WGS) entry which is preliminary data.</text>
</comment>
<evidence type="ECO:0000313" key="2">
    <source>
        <dbReference type="EMBL" id="KAK3401898.1"/>
    </source>
</evidence>
<reference evidence="2" key="1">
    <citation type="journal article" date="2023" name="Mol. Phylogenet. Evol.">
        <title>Genome-scale phylogeny and comparative genomics of the fungal order Sordariales.</title>
        <authorList>
            <person name="Hensen N."/>
            <person name="Bonometti L."/>
            <person name="Westerberg I."/>
            <person name="Brannstrom I.O."/>
            <person name="Guillou S."/>
            <person name="Cros-Aarteil S."/>
            <person name="Calhoun S."/>
            <person name="Haridas S."/>
            <person name="Kuo A."/>
            <person name="Mondo S."/>
            <person name="Pangilinan J."/>
            <person name="Riley R."/>
            <person name="LaButti K."/>
            <person name="Andreopoulos B."/>
            <person name="Lipzen A."/>
            <person name="Chen C."/>
            <person name="Yan M."/>
            <person name="Daum C."/>
            <person name="Ng V."/>
            <person name="Clum A."/>
            <person name="Steindorff A."/>
            <person name="Ohm R.A."/>
            <person name="Martin F."/>
            <person name="Silar P."/>
            <person name="Natvig D.O."/>
            <person name="Lalanne C."/>
            <person name="Gautier V."/>
            <person name="Ament-Velasquez S.L."/>
            <person name="Kruys A."/>
            <person name="Hutchinson M.I."/>
            <person name="Powell A.J."/>
            <person name="Barry K."/>
            <person name="Miller A.N."/>
            <person name="Grigoriev I.V."/>
            <person name="Debuchy R."/>
            <person name="Gladieux P."/>
            <person name="Hiltunen Thoren M."/>
            <person name="Johannesson H."/>
        </authorList>
    </citation>
    <scope>NUCLEOTIDE SEQUENCE</scope>
    <source>
        <strain evidence="2">FGSC 1904</strain>
    </source>
</reference>
<feature type="region of interest" description="Disordered" evidence="1">
    <location>
        <begin position="1"/>
        <end position="24"/>
    </location>
</feature>
<reference evidence="2" key="2">
    <citation type="submission" date="2023-07" db="EMBL/GenBank/DDBJ databases">
        <authorList>
            <consortium name="Lawrence Berkeley National Laboratory"/>
            <person name="Haridas S."/>
            <person name="Hensen N."/>
            <person name="Bonometti L."/>
            <person name="Westerberg I."/>
            <person name="Brannstrom I.O."/>
            <person name="Guillou S."/>
            <person name="Cros-Aarteil S."/>
            <person name="Calhoun S."/>
            <person name="Kuo A."/>
            <person name="Mondo S."/>
            <person name="Pangilinan J."/>
            <person name="Riley R."/>
            <person name="LaButti K."/>
            <person name="Andreopoulos B."/>
            <person name="Lipzen A."/>
            <person name="Chen C."/>
            <person name="Yanf M."/>
            <person name="Daum C."/>
            <person name="Ng V."/>
            <person name="Clum A."/>
            <person name="Steindorff A."/>
            <person name="Ohm R."/>
            <person name="Martin F."/>
            <person name="Silar P."/>
            <person name="Natvig D."/>
            <person name="Lalanne C."/>
            <person name="Gautier V."/>
            <person name="Ament-velasquez S.L."/>
            <person name="Kruys A."/>
            <person name="Hutchinson M.I."/>
            <person name="Powell A.J."/>
            <person name="Barry K."/>
            <person name="Miller A.N."/>
            <person name="Grigoriev I.V."/>
            <person name="Debuchy R."/>
            <person name="Gladieux P."/>
            <person name="Thoren M.H."/>
            <person name="Johannesson H."/>
        </authorList>
    </citation>
    <scope>NUCLEOTIDE SEQUENCE</scope>
    <source>
        <strain evidence="2">FGSC 1904</strain>
    </source>
</reference>
<dbReference type="AlphaFoldDB" id="A0AAE0PL45"/>
<protein>
    <submittedName>
        <fullName evidence="2">Uncharacterized protein</fullName>
    </submittedName>
</protein>
<sequence>MVHQKSSHRPPPQPSSSPSGGGGVSALIQLKGAQNIHLWSHFLFIELEAENVSEYLFDETFIREPLAPPPPPAPAPAPAYYNWRRNRAKAMRILCSTFKDNEEVVDRLVRGGWWTLPGQGRDPAELWGLIWRVFAPNGYFRESIVHLSLHTLQGR</sequence>
<gene>
    <name evidence="2" type="ORF">B0T20DRAFT_389823</name>
</gene>
<accession>A0AAE0PL45</accession>
<proteinExistence type="predicted"/>
<name>A0AAE0PL45_SORBR</name>
<dbReference type="EMBL" id="JAUTDP010000002">
    <property type="protein sequence ID" value="KAK3401898.1"/>
    <property type="molecule type" value="Genomic_DNA"/>
</dbReference>
<keyword evidence="3" id="KW-1185">Reference proteome</keyword>
<evidence type="ECO:0000313" key="3">
    <source>
        <dbReference type="Proteomes" id="UP001281003"/>
    </source>
</evidence>
<evidence type="ECO:0000256" key="1">
    <source>
        <dbReference type="SAM" id="MobiDB-lite"/>
    </source>
</evidence>
<dbReference type="Proteomes" id="UP001281003">
    <property type="component" value="Unassembled WGS sequence"/>
</dbReference>